<gene>
    <name evidence="4" type="ORF">GCM10010305_58020</name>
</gene>
<dbReference type="SMART" id="SM00530">
    <property type="entry name" value="HTH_XRE"/>
    <property type="match status" value="1"/>
</dbReference>
<dbReference type="InterPro" id="IPR001387">
    <property type="entry name" value="Cro/C1-type_HTH"/>
</dbReference>
<sequence>MGRREREVDPADGPVVRFALELRKLREEAGVRPGPLTYREMARRAHYSAATLAQAAAGERLPSLPVALAYVRACGGDEAVWEARWHEVGREAAAERLAADDPGTAPAPYRGLARYETGDTDLFFGRDRTTGELADLVRAKPFTVLSGPSGSGKSSLLRAGLIPRLRHLPESGGRPSVIRVLTPGPRPAATHAELLDPAAAVPRSLLIVDQFEELFTLCADGAERTRFVRGLLDTTRPERGGRVLIAIRADFYGHLARNRGLADAAGAGTLLLGPMNPEELREAITKPAAAQGHLVEKALTARIVGELDRQPGGLPLMSHALLETWRRRHGRTLTASAYDETGGMAGALARTAEDCYDRLTPAQRRTARHLLLRLVAPGLGTQDTRRPVPRTELDFRTAEREEGASADDLAVVLERLARARLITLDHDTVDLAHEAILTAWPRLRGWIDEDRERLRQQRRLTEAAAGWHELGRDPGALYRGVRLSTAREHFTARSVENGELTSVEGEFLAASIGAAVRARRRRRARSGVLSALLVLAVLVGMAAWQQNRDGERRRVEDEARRVAGVAESLRRSDPVTSMRLSLAAWQVAELPETKSALLSAMAQPEQGFFTDPDTDGDTRRRLSDDGRTLLSIGSRRVVEWDVRTGRQRRVMPGLGASLTNTAPLRGDGLKVLEFTGGQDRPYRVGVRDLASGRTGKPLSTAFSVGAATGPSGRLVASYELVPPVHADEGKRQRVVLLDAATGAVRLSLPPQPWPEPPAYSFAPPTSSVLDLQLQAERRDLEALQDVVLSGDDALLLWCRPGKPVQIWDLVRRRSLATPWAPTMTRAQYFSEAAQFTPEGDALALADDEGIRTWDIATGKERRIVEQQGIIEVRFSPDGRFVATTDRKELLVWRTDLDAQHTPVFRFPLKGEEAGQLRFDLASGRLAYLVSTPTSFRWGTSVRTVDIRRILSTGWRAENATRNQFSADGSLLVVAHRQGDQMRFRLRDLRPGGGWRELPPMSCRPEKGPYPDCRALLAFRPDSRVLAYGITEDDDRSSAGKVSLWDVDRHRVTESQDLVVSERPNMALSMIAYASDDQSLLLVRPPSIGSTHLWDLRRRKVVRSWPGVWGNWLGIAPDGSVFVTSDGAVQELRQDRESSARRRIRGTGAAVAFSPDGTRLAVGDDTGRVLLWDGQARKILGELSPAMFTSPVQWVHALAFSPDSRLLAVGFGNTVQIWDTASRTPLGSPLPTAGDSPRALSFSSDGATLYVSGEHMDLAAYKIDMPTAVAAVCRRANGSLPRAAWKTFLPGVPFMPSCPAG</sequence>
<dbReference type="InterPro" id="IPR001680">
    <property type="entry name" value="WD40_rpt"/>
</dbReference>
<keyword evidence="1" id="KW-0853">WD repeat</keyword>
<keyword evidence="2" id="KW-0812">Transmembrane</keyword>
<dbReference type="InterPro" id="IPR049052">
    <property type="entry name" value="nSTAND1"/>
</dbReference>
<accession>A0A918T8S3</accession>
<proteinExistence type="predicted"/>
<dbReference type="Gene3D" id="2.130.10.10">
    <property type="entry name" value="YVTN repeat-like/Quinoprotein amine dehydrogenase"/>
    <property type="match status" value="3"/>
</dbReference>
<dbReference type="Gene3D" id="1.10.260.40">
    <property type="entry name" value="lambda repressor-like DNA-binding domains"/>
    <property type="match status" value="1"/>
</dbReference>
<dbReference type="PROSITE" id="PS50082">
    <property type="entry name" value="WD_REPEATS_2"/>
    <property type="match status" value="1"/>
</dbReference>
<dbReference type="Pfam" id="PF20703">
    <property type="entry name" value="nSTAND1"/>
    <property type="match status" value="1"/>
</dbReference>
<dbReference type="InterPro" id="IPR027417">
    <property type="entry name" value="P-loop_NTPase"/>
</dbReference>
<keyword evidence="2" id="KW-0472">Membrane</keyword>
<dbReference type="GO" id="GO:0003677">
    <property type="term" value="F:DNA binding"/>
    <property type="evidence" value="ECO:0007669"/>
    <property type="project" value="InterPro"/>
</dbReference>
<feature type="transmembrane region" description="Helical" evidence="2">
    <location>
        <begin position="527"/>
        <end position="544"/>
    </location>
</feature>
<reference evidence="4" key="2">
    <citation type="submission" date="2020-09" db="EMBL/GenBank/DDBJ databases">
        <authorList>
            <person name="Sun Q."/>
            <person name="Ohkuma M."/>
        </authorList>
    </citation>
    <scope>NUCLEOTIDE SEQUENCE</scope>
    <source>
        <strain evidence="4">JCM 4518</strain>
    </source>
</reference>
<dbReference type="PANTHER" id="PTHR19879:SF9">
    <property type="entry name" value="TRANSCRIPTION INITIATION FACTOR TFIID SUBUNIT 5"/>
    <property type="match status" value="1"/>
</dbReference>
<evidence type="ECO:0000256" key="1">
    <source>
        <dbReference type="PROSITE-ProRule" id="PRU00221"/>
    </source>
</evidence>
<dbReference type="PANTHER" id="PTHR19879">
    <property type="entry name" value="TRANSCRIPTION INITIATION FACTOR TFIID"/>
    <property type="match status" value="1"/>
</dbReference>
<evidence type="ECO:0000259" key="3">
    <source>
        <dbReference type="SMART" id="SM00530"/>
    </source>
</evidence>
<dbReference type="InterPro" id="IPR015943">
    <property type="entry name" value="WD40/YVTN_repeat-like_dom_sf"/>
</dbReference>
<evidence type="ECO:0000313" key="5">
    <source>
        <dbReference type="Proteomes" id="UP000644020"/>
    </source>
</evidence>
<dbReference type="RefSeq" id="WP_189982793.1">
    <property type="nucleotide sequence ID" value="NZ_BMUL01000022.1"/>
</dbReference>
<feature type="repeat" description="WD" evidence="1">
    <location>
        <begin position="1149"/>
        <end position="1172"/>
    </location>
</feature>
<name>A0A918T8S3_9ACTN</name>
<evidence type="ECO:0000256" key="2">
    <source>
        <dbReference type="SAM" id="Phobius"/>
    </source>
</evidence>
<feature type="domain" description="HTH cro/C1-type" evidence="3">
    <location>
        <begin position="21"/>
        <end position="81"/>
    </location>
</feature>
<evidence type="ECO:0000313" key="4">
    <source>
        <dbReference type="EMBL" id="GHB07305.1"/>
    </source>
</evidence>
<dbReference type="Proteomes" id="UP000644020">
    <property type="component" value="Unassembled WGS sequence"/>
</dbReference>
<dbReference type="SMART" id="SM00320">
    <property type="entry name" value="WD40"/>
    <property type="match status" value="3"/>
</dbReference>
<dbReference type="InterPro" id="IPR010982">
    <property type="entry name" value="Lambda_DNA-bd_dom_sf"/>
</dbReference>
<dbReference type="InterPro" id="IPR011047">
    <property type="entry name" value="Quinoprotein_ADH-like_sf"/>
</dbReference>
<organism evidence="4 5">
    <name type="scientific">Streptomyces termitum</name>
    <dbReference type="NCBI Taxonomy" id="67368"/>
    <lineage>
        <taxon>Bacteria</taxon>
        <taxon>Bacillati</taxon>
        <taxon>Actinomycetota</taxon>
        <taxon>Actinomycetes</taxon>
        <taxon>Kitasatosporales</taxon>
        <taxon>Streptomycetaceae</taxon>
        <taxon>Streptomyces</taxon>
    </lineage>
</organism>
<protein>
    <recommendedName>
        <fullName evidence="3">HTH cro/C1-type domain-containing protein</fullName>
    </recommendedName>
</protein>
<dbReference type="SUPFAM" id="SSF50998">
    <property type="entry name" value="Quinoprotein alcohol dehydrogenase-like"/>
    <property type="match status" value="1"/>
</dbReference>
<dbReference type="Pfam" id="PF13560">
    <property type="entry name" value="HTH_31"/>
    <property type="match status" value="1"/>
</dbReference>
<dbReference type="SUPFAM" id="SSF52540">
    <property type="entry name" value="P-loop containing nucleoside triphosphate hydrolases"/>
    <property type="match status" value="1"/>
</dbReference>
<comment type="caution">
    <text evidence="4">The sequence shown here is derived from an EMBL/GenBank/DDBJ whole genome shotgun (WGS) entry which is preliminary data.</text>
</comment>
<reference evidence="4" key="1">
    <citation type="journal article" date="2014" name="Int. J. Syst. Evol. Microbiol.">
        <title>Complete genome sequence of Corynebacterium casei LMG S-19264T (=DSM 44701T), isolated from a smear-ripened cheese.</title>
        <authorList>
            <consortium name="US DOE Joint Genome Institute (JGI-PGF)"/>
            <person name="Walter F."/>
            <person name="Albersmeier A."/>
            <person name="Kalinowski J."/>
            <person name="Ruckert C."/>
        </authorList>
    </citation>
    <scope>NUCLEOTIDE SEQUENCE</scope>
    <source>
        <strain evidence="4">JCM 4518</strain>
    </source>
</reference>
<keyword evidence="2" id="KW-1133">Transmembrane helix</keyword>
<dbReference type="Pfam" id="PF00400">
    <property type="entry name" value="WD40"/>
    <property type="match status" value="2"/>
</dbReference>
<dbReference type="EMBL" id="BMUL01000022">
    <property type="protein sequence ID" value="GHB07305.1"/>
    <property type="molecule type" value="Genomic_DNA"/>
</dbReference>
<keyword evidence="5" id="KW-1185">Reference proteome</keyword>